<dbReference type="EMBL" id="JAGEOJ010000033">
    <property type="protein sequence ID" value="MBO2455185.1"/>
    <property type="molecule type" value="Genomic_DNA"/>
</dbReference>
<sequence length="150" mass="16132">MRNDVAGLARSEDPESGFVRSLDADDCRRLLAPGGVGRVLVSTAHGPAAFPVNYIVLSGAIVFRASEGSVPASAGGVGLVGFEVDRIDEVNREGWSVQVTGPARRIDEPVTVWLLHDLIKPWPPGDHDVCVRIDPVHVSGRHVRADRRPD</sequence>
<protein>
    <submittedName>
        <fullName evidence="1">Pyridoxamine 5'-phosphate oxidase family protein</fullName>
    </submittedName>
</protein>
<dbReference type="RefSeq" id="WP_208263411.1">
    <property type="nucleotide sequence ID" value="NZ_JAGEOJ010000033.1"/>
</dbReference>
<proteinExistence type="predicted"/>
<evidence type="ECO:0000313" key="1">
    <source>
        <dbReference type="EMBL" id="MBO2455185.1"/>
    </source>
</evidence>
<keyword evidence="2" id="KW-1185">Reference proteome</keyword>
<organism evidence="1 2">
    <name type="scientific">Actinomadura barringtoniae</name>
    <dbReference type="NCBI Taxonomy" id="1427535"/>
    <lineage>
        <taxon>Bacteria</taxon>
        <taxon>Bacillati</taxon>
        <taxon>Actinomycetota</taxon>
        <taxon>Actinomycetes</taxon>
        <taxon>Streptosporangiales</taxon>
        <taxon>Thermomonosporaceae</taxon>
        <taxon>Actinomadura</taxon>
    </lineage>
</organism>
<accession>A0A939TG88</accession>
<reference evidence="1" key="1">
    <citation type="submission" date="2021-03" db="EMBL/GenBank/DDBJ databases">
        <authorList>
            <person name="Kanchanasin P."/>
            <person name="Saeng-In P."/>
            <person name="Phongsopitanun W."/>
            <person name="Yuki M."/>
            <person name="Kudo T."/>
            <person name="Ohkuma M."/>
            <person name="Tanasupawat S."/>
        </authorList>
    </citation>
    <scope>NUCLEOTIDE SEQUENCE</scope>
    <source>
        <strain evidence="1">GKU 128</strain>
    </source>
</reference>
<name>A0A939TG88_9ACTN</name>
<dbReference type="InterPro" id="IPR012349">
    <property type="entry name" value="Split_barrel_FMN-bd"/>
</dbReference>
<dbReference type="Proteomes" id="UP000669179">
    <property type="component" value="Unassembled WGS sequence"/>
</dbReference>
<dbReference type="AlphaFoldDB" id="A0A939TG88"/>
<dbReference type="SUPFAM" id="SSF50475">
    <property type="entry name" value="FMN-binding split barrel"/>
    <property type="match status" value="1"/>
</dbReference>
<dbReference type="Pfam" id="PF12900">
    <property type="entry name" value="Pyridox_ox_2"/>
    <property type="match status" value="1"/>
</dbReference>
<dbReference type="Gene3D" id="2.30.110.10">
    <property type="entry name" value="Electron Transport, Fmn-binding Protein, Chain A"/>
    <property type="match status" value="1"/>
</dbReference>
<dbReference type="InterPro" id="IPR024747">
    <property type="entry name" value="Pyridox_Oxase-rel"/>
</dbReference>
<gene>
    <name evidence="1" type="ORF">J4573_49425</name>
</gene>
<comment type="caution">
    <text evidence="1">The sequence shown here is derived from an EMBL/GenBank/DDBJ whole genome shotgun (WGS) entry which is preliminary data.</text>
</comment>
<evidence type="ECO:0000313" key="2">
    <source>
        <dbReference type="Proteomes" id="UP000669179"/>
    </source>
</evidence>